<dbReference type="SUPFAM" id="SSF52091">
    <property type="entry name" value="SpoIIaa-like"/>
    <property type="match status" value="1"/>
</dbReference>
<proteinExistence type="predicted"/>
<dbReference type="InterPro" id="IPR036513">
    <property type="entry name" value="STAS_dom_sf"/>
</dbReference>
<dbReference type="KEGG" id="smam:Mal15_63560"/>
<dbReference type="AlphaFoldDB" id="A0A5B9MPH5"/>
<dbReference type="RefSeq" id="WP_147871233.1">
    <property type="nucleotide sequence ID" value="NZ_CP036264.1"/>
</dbReference>
<organism evidence="1 2">
    <name type="scientific">Stieleria maiorica</name>
    <dbReference type="NCBI Taxonomy" id="2795974"/>
    <lineage>
        <taxon>Bacteria</taxon>
        <taxon>Pseudomonadati</taxon>
        <taxon>Planctomycetota</taxon>
        <taxon>Planctomycetia</taxon>
        <taxon>Pirellulales</taxon>
        <taxon>Pirellulaceae</taxon>
        <taxon>Stieleria</taxon>
    </lineage>
</organism>
<gene>
    <name evidence="1" type="ORF">Mal15_63560</name>
</gene>
<dbReference type="InterPro" id="IPR021866">
    <property type="entry name" value="SpoIIAA-like"/>
</dbReference>
<dbReference type="InterPro" id="IPR038396">
    <property type="entry name" value="SpoIIAA-like_sf"/>
</dbReference>
<dbReference type="Pfam" id="PF11964">
    <property type="entry name" value="SpoIIAA-like"/>
    <property type="match status" value="1"/>
</dbReference>
<keyword evidence="2" id="KW-1185">Reference proteome</keyword>
<accession>A0A5B9MPH5</accession>
<dbReference type="Gene3D" id="3.40.50.10600">
    <property type="entry name" value="SpoIIaa-like domains"/>
    <property type="match status" value="1"/>
</dbReference>
<evidence type="ECO:0000313" key="1">
    <source>
        <dbReference type="EMBL" id="QEG02270.1"/>
    </source>
</evidence>
<dbReference type="EMBL" id="CP036264">
    <property type="protein sequence ID" value="QEG02270.1"/>
    <property type="molecule type" value="Genomic_DNA"/>
</dbReference>
<name>A0A5B9MPH5_9BACT</name>
<protein>
    <recommendedName>
        <fullName evidence="3">STAS/SEC14 domain-containing protein</fullName>
    </recommendedName>
</protein>
<evidence type="ECO:0000313" key="2">
    <source>
        <dbReference type="Proteomes" id="UP000321353"/>
    </source>
</evidence>
<evidence type="ECO:0008006" key="3">
    <source>
        <dbReference type="Google" id="ProtNLM"/>
    </source>
</evidence>
<reference evidence="1 2" key="1">
    <citation type="submission" date="2019-02" db="EMBL/GenBank/DDBJ databases">
        <title>Planctomycetal bacteria perform biofilm scaping via a novel small molecule.</title>
        <authorList>
            <person name="Jeske O."/>
            <person name="Boedeker C."/>
            <person name="Wiegand S."/>
            <person name="Breitling P."/>
            <person name="Kallscheuer N."/>
            <person name="Jogler M."/>
            <person name="Rohde M."/>
            <person name="Petersen J."/>
            <person name="Medema M.H."/>
            <person name="Surup F."/>
            <person name="Jogler C."/>
        </authorList>
    </citation>
    <scope>NUCLEOTIDE SEQUENCE [LARGE SCALE GENOMIC DNA]</scope>
    <source>
        <strain evidence="1 2">Mal15</strain>
    </source>
</reference>
<dbReference type="Proteomes" id="UP000321353">
    <property type="component" value="Chromosome"/>
</dbReference>
<sequence>MLNVQLDEDQGIAILEPDGELSKEDFETASRLIDPYIEEHDALNGIMIHVRTFPGWDSFSSLVAHLKFVKEHHQKVARIAFATDSPIGGIAAKIAPHFVNAEIKRFAFDEFEAARTWIVGGT</sequence>